<evidence type="ECO:0000256" key="2">
    <source>
        <dbReference type="ARBA" id="ARBA00009810"/>
    </source>
</evidence>
<evidence type="ECO:0000256" key="11">
    <source>
        <dbReference type="ARBA" id="ARBA00023136"/>
    </source>
</evidence>
<keyword evidence="13 14" id="KW-0998">Cell outer membrane</keyword>
<evidence type="ECO:0000256" key="8">
    <source>
        <dbReference type="ARBA" id="ARBA00023004"/>
    </source>
</evidence>
<evidence type="ECO:0000256" key="15">
    <source>
        <dbReference type="PROSITE-ProRule" id="PRU10144"/>
    </source>
</evidence>
<dbReference type="EMBL" id="JAVDXT010000002">
    <property type="protein sequence ID" value="MDR7377786.1"/>
    <property type="molecule type" value="Genomic_DNA"/>
</dbReference>
<evidence type="ECO:0000256" key="7">
    <source>
        <dbReference type="ARBA" id="ARBA00022729"/>
    </source>
</evidence>
<keyword evidence="12 19" id="KW-0675">Receptor</keyword>
<dbReference type="InterPro" id="IPR036942">
    <property type="entry name" value="Beta-barrel_TonB_sf"/>
</dbReference>
<accession>A0ABU2C8Y0</accession>
<keyword evidence="7 17" id="KW-0732">Signal</keyword>
<dbReference type="Pfam" id="PF07715">
    <property type="entry name" value="Plug"/>
    <property type="match status" value="1"/>
</dbReference>
<dbReference type="InterPro" id="IPR010917">
    <property type="entry name" value="TonB_rcpt_CS"/>
</dbReference>
<evidence type="ECO:0000256" key="17">
    <source>
        <dbReference type="SAM" id="SignalP"/>
    </source>
</evidence>
<dbReference type="InterPro" id="IPR011662">
    <property type="entry name" value="Secretin/TonB_short_N"/>
</dbReference>
<name>A0ABU2C8Y0_9BURK</name>
<keyword evidence="11 14" id="KW-0472">Membrane</keyword>
<evidence type="ECO:0000256" key="4">
    <source>
        <dbReference type="ARBA" id="ARBA00022452"/>
    </source>
</evidence>
<dbReference type="Gene3D" id="3.55.50.30">
    <property type="match status" value="1"/>
</dbReference>
<dbReference type="CDD" id="cd01347">
    <property type="entry name" value="ligand_gated_channel"/>
    <property type="match status" value="1"/>
</dbReference>
<keyword evidence="3 14" id="KW-0813">Transport</keyword>
<keyword evidence="4 14" id="KW-1134">Transmembrane beta strand</keyword>
<comment type="subcellular location">
    <subcellularLocation>
        <location evidence="1 14">Cell outer membrane</location>
        <topology evidence="1 14">Multi-pass membrane protein</topology>
    </subcellularLocation>
</comment>
<dbReference type="Pfam" id="PF07660">
    <property type="entry name" value="STN"/>
    <property type="match status" value="1"/>
</dbReference>
<protein>
    <submittedName>
        <fullName evidence="19">Iron complex outermembrane receptor protein</fullName>
    </submittedName>
</protein>
<dbReference type="Pfam" id="PF00593">
    <property type="entry name" value="TonB_dep_Rec_b-barrel"/>
    <property type="match status" value="1"/>
</dbReference>
<evidence type="ECO:0000256" key="13">
    <source>
        <dbReference type="ARBA" id="ARBA00023237"/>
    </source>
</evidence>
<evidence type="ECO:0000259" key="18">
    <source>
        <dbReference type="SMART" id="SM00965"/>
    </source>
</evidence>
<keyword evidence="8" id="KW-0408">Iron</keyword>
<dbReference type="Gene3D" id="2.170.130.10">
    <property type="entry name" value="TonB-dependent receptor, plug domain"/>
    <property type="match status" value="1"/>
</dbReference>
<evidence type="ECO:0000256" key="12">
    <source>
        <dbReference type="ARBA" id="ARBA00023170"/>
    </source>
</evidence>
<dbReference type="InterPro" id="IPR037066">
    <property type="entry name" value="Plug_dom_sf"/>
</dbReference>
<keyword evidence="5" id="KW-0410">Iron transport</keyword>
<feature type="signal peptide" evidence="17">
    <location>
        <begin position="1"/>
        <end position="21"/>
    </location>
</feature>
<evidence type="ECO:0000313" key="20">
    <source>
        <dbReference type="Proteomes" id="UP001180487"/>
    </source>
</evidence>
<keyword evidence="6 14" id="KW-0812">Transmembrane</keyword>
<comment type="similarity">
    <text evidence="2 14 16">Belongs to the TonB-dependent receptor family.</text>
</comment>
<feature type="chain" id="PRO_5045607063" evidence="17">
    <location>
        <begin position="22"/>
        <end position="814"/>
    </location>
</feature>
<dbReference type="Proteomes" id="UP001180487">
    <property type="component" value="Unassembled WGS sequence"/>
</dbReference>
<dbReference type="PROSITE" id="PS01156">
    <property type="entry name" value="TONB_DEPENDENT_REC_2"/>
    <property type="match status" value="1"/>
</dbReference>
<reference evidence="19 20" key="1">
    <citation type="submission" date="2023-07" db="EMBL/GenBank/DDBJ databases">
        <title>Sorghum-associated microbial communities from plants grown in Nebraska, USA.</title>
        <authorList>
            <person name="Schachtman D."/>
        </authorList>
    </citation>
    <scope>NUCLEOTIDE SEQUENCE [LARGE SCALE GENOMIC DNA]</scope>
    <source>
        <strain evidence="19 20">BE313</strain>
    </source>
</reference>
<dbReference type="PROSITE" id="PS52016">
    <property type="entry name" value="TONB_DEPENDENT_REC_3"/>
    <property type="match status" value="1"/>
</dbReference>
<evidence type="ECO:0000256" key="5">
    <source>
        <dbReference type="ARBA" id="ARBA00022496"/>
    </source>
</evidence>
<keyword evidence="10 16" id="KW-0798">TonB box</keyword>
<sequence>MPATPAHAAPFSIRLSPLAFAVRFGLVASMALACHGQASAQAVAPQIQYEIPAGPLAEALNHFAQQSGVTIAVDANKVQGLRSPGLHGGYALDEGFNLLLRGSGYVIAKTDAGYVLSPAPKPQDAADGVRTLPPVLVTASADLPSDLPTAYAGGQVARGARLGMLGNTDMMDAPLSSTSYTAQTIQDQQVRTVADVVVNDASVRVASQAGGILDTFFVRGFPVGNGNLGEIAFDGFYGVAPNYRVGTDYVERVEVIKGPTALIYGMAPSGSVGGGINIVPKRPADKDLTQFTADYASASQLGGHLDVSRRFGEDRQFGMRFNGSYRSGDTVQDKQSRQAGIGALALDYRGERFRATLDYVDQQENIDAPSRLPRLTAGIAVPAAPDGRRNTTQSWEYAKVADQSLLLRSEYDLGDTTTWTVGAGAGRTHVERLFATSPVVLNAAGDVSALPSNFRFEVDRASVDTSLRSQFATAAVHHSVSLQVSAYQDRLGRVSNSAATALATNLYQPVNYAPQTVATPLVVPKVSETHLTGVALADTLSMLDKRVQLTLGLRHQKIESDNFSETTGATTSQYAKSATTPMLGLVVKPWQNVSLYANRIEGLTKGDTAPGTASNAGVVFAPYKSKQYELGVKIDHGRLSSTLSAFEIKKPSGQLTGSLFSVDGEQRNRGLEYNLFGEILPHIRVLASTTLLDAKLTRTNSAATQGKTAVGVPSVQANLGLEWDTPFVPGLTFTGGLVHTGKQYADTANTQSLPNWRRLDLGVRYATLLAGKATTYRLMVRNVADKHYWASVDAYGGLAQGDPRTVLLSATVNF</sequence>
<organism evidence="19 20">
    <name type="scientific">Rhodoferax ferrireducens</name>
    <dbReference type="NCBI Taxonomy" id="192843"/>
    <lineage>
        <taxon>Bacteria</taxon>
        <taxon>Pseudomonadati</taxon>
        <taxon>Pseudomonadota</taxon>
        <taxon>Betaproteobacteria</taxon>
        <taxon>Burkholderiales</taxon>
        <taxon>Comamonadaceae</taxon>
        <taxon>Rhodoferax</taxon>
    </lineage>
</organism>
<feature type="short sequence motif" description="TonB C-terminal box" evidence="15">
    <location>
        <begin position="797"/>
        <end position="814"/>
    </location>
</feature>
<evidence type="ECO:0000256" key="14">
    <source>
        <dbReference type="PROSITE-ProRule" id="PRU01360"/>
    </source>
</evidence>
<dbReference type="NCBIfam" id="TIGR01783">
    <property type="entry name" value="TonB-siderophor"/>
    <property type="match status" value="1"/>
</dbReference>
<dbReference type="InterPro" id="IPR000531">
    <property type="entry name" value="Beta-barrel_TonB"/>
</dbReference>
<keyword evidence="20" id="KW-1185">Reference proteome</keyword>
<evidence type="ECO:0000256" key="6">
    <source>
        <dbReference type="ARBA" id="ARBA00022692"/>
    </source>
</evidence>
<dbReference type="RefSeq" id="WP_310373439.1">
    <property type="nucleotide sequence ID" value="NZ_JAVDXT010000002.1"/>
</dbReference>
<keyword evidence="9" id="KW-0406">Ion transport</keyword>
<feature type="domain" description="Secretin/TonB short N-terminal" evidence="18">
    <location>
        <begin position="69"/>
        <end position="119"/>
    </location>
</feature>
<evidence type="ECO:0000313" key="19">
    <source>
        <dbReference type="EMBL" id="MDR7377786.1"/>
    </source>
</evidence>
<evidence type="ECO:0000256" key="1">
    <source>
        <dbReference type="ARBA" id="ARBA00004571"/>
    </source>
</evidence>
<dbReference type="SMART" id="SM00965">
    <property type="entry name" value="STN"/>
    <property type="match status" value="1"/>
</dbReference>
<comment type="caution">
    <text evidence="19">The sequence shown here is derived from an EMBL/GenBank/DDBJ whole genome shotgun (WGS) entry which is preliminary data.</text>
</comment>
<evidence type="ECO:0000256" key="9">
    <source>
        <dbReference type="ARBA" id="ARBA00023065"/>
    </source>
</evidence>
<dbReference type="InterPro" id="IPR012910">
    <property type="entry name" value="Plug_dom"/>
</dbReference>
<dbReference type="InterPro" id="IPR010105">
    <property type="entry name" value="TonB_sidphr_rcpt"/>
</dbReference>
<dbReference type="PANTHER" id="PTHR32552">
    <property type="entry name" value="FERRICHROME IRON RECEPTOR-RELATED"/>
    <property type="match status" value="1"/>
</dbReference>
<evidence type="ECO:0000256" key="10">
    <source>
        <dbReference type="ARBA" id="ARBA00023077"/>
    </source>
</evidence>
<dbReference type="Gene3D" id="2.40.170.20">
    <property type="entry name" value="TonB-dependent receptor, beta-barrel domain"/>
    <property type="match status" value="1"/>
</dbReference>
<dbReference type="PANTHER" id="PTHR32552:SF82">
    <property type="entry name" value="FCUA PROTEIN"/>
    <property type="match status" value="1"/>
</dbReference>
<evidence type="ECO:0000256" key="3">
    <source>
        <dbReference type="ARBA" id="ARBA00022448"/>
    </source>
</evidence>
<dbReference type="InterPro" id="IPR039426">
    <property type="entry name" value="TonB-dep_rcpt-like"/>
</dbReference>
<dbReference type="SUPFAM" id="SSF56935">
    <property type="entry name" value="Porins"/>
    <property type="match status" value="1"/>
</dbReference>
<gene>
    <name evidence="19" type="ORF">J2X19_002465</name>
</gene>
<evidence type="ECO:0000256" key="16">
    <source>
        <dbReference type="RuleBase" id="RU003357"/>
    </source>
</evidence>
<proteinExistence type="inferred from homology"/>